<dbReference type="GO" id="GO:0006508">
    <property type="term" value="P:proteolysis"/>
    <property type="evidence" value="ECO:0007669"/>
    <property type="project" value="InterPro"/>
</dbReference>
<evidence type="ECO:0000313" key="5">
    <source>
        <dbReference type="Proteomes" id="UP001160148"/>
    </source>
</evidence>
<gene>
    <name evidence="4" type="ORF">MEUPH1_LOCUS6481</name>
</gene>
<feature type="compositionally biased region" description="Polar residues" evidence="2">
    <location>
        <begin position="255"/>
        <end position="271"/>
    </location>
</feature>
<dbReference type="AlphaFoldDB" id="A0AAV0W2H6"/>
<organism evidence="4 5">
    <name type="scientific">Macrosiphum euphorbiae</name>
    <name type="common">potato aphid</name>
    <dbReference type="NCBI Taxonomy" id="13131"/>
    <lineage>
        <taxon>Eukaryota</taxon>
        <taxon>Metazoa</taxon>
        <taxon>Ecdysozoa</taxon>
        <taxon>Arthropoda</taxon>
        <taxon>Hexapoda</taxon>
        <taxon>Insecta</taxon>
        <taxon>Pterygota</taxon>
        <taxon>Neoptera</taxon>
        <taxon>Paraneoptera</taxon>
        <taxon>Hemiptera</taxon>
        <taxon>Sternorrhyncha</taxon>
        <taxon>Aphidomorpha</taxon>
        <taxon>Aphidoidea</taxon>
        <taxon>Aphididae</taxon>
        <taxon>Macrosiphini</taxon>
        <taxon>Macrosiphum</taxon>
    </lineage>
</organism>
<sequence>MLVDSGAEISAISTEHEKAILILDNSTPILPLSGMTIHNATGDKSIKVNRQLLIPLSIEKTVIQTPFIVVPTLNEGGILGNDFLETHKAIIDFGEKTVTITVEQNELKIPFINKRNGAPMHLKTVQTGISKEPIHPRRINIHSHLEQKYLDKILKKFSTVFRSEPGKIKNYQCKIKLKNDTPICVKPYPKPIVKTKAEKRENKKRNLKIHKYEVGQQILIKKPPTIKCRTRENKETVQPFQRAVRGSKNNKPEYISNTRPDNGQTTADKHR</sequence>
<protein>
    <recommendedName>
        <fullName evidence="3">Peptidase A2 domain-containing protein</fullName>
    </recommendedName>
</protein>
<dbReference type="CDD" id="cd00303">
    <property type="entry name" value="retropepsin_like"/>
    <property type="match status" value="1"/>
</dbReference>
<reference evidence="4 5" key="1">
    <citation type="submission" date="2023-01" db="EMBL/GenBank/DDBJ databases">
        <authorList>
            <person name="Whitehead M."/>
        </authorList>
    </citation>
    <scope>NUCLEOTIDE SEQUENCE [LARGE SCALE GENOMIC DNA]</scope>
</reference>
<keyword evidence="5" id="KW-1185">Reference proteome</keyword>
<dbReference type="InterPro" id="IPR001995">
    <property type="entry name" value="Peptidase_A2_cat"/>
</dbReference>
<proteinExistence type="predicted"/>
<accession>A0AAV0W2H6</accession>
<evidence type="ECO:0000256" key="2">
    <source>
        <dbReference type="SAM" id="MobiDB-lite"/>
    </source>
</evidence>
<dbReference type="PROSITE" id="PS00141">
    <property type="entry name" value="ASP_PROTEASE"/>
    <property type="match status" value="1"/>
</dbReference>
<evidence type="ECO:0000256" key="1">
    <source>
        <dbReference type="ARBA" id="ARBA00022801"/>
    </source>
</evidence>
<dbReference type="PROSITE" id="PS50175">
    <property type="entry name" value="ASP_PROT_RETROV"/>
    <property type="match status" value="1"/>
</dbReference>
<dbReference type="EMBL" id="CARXXK010000001">
    <property type="protein sequence ID" value="CAI6349975.1"/>
    <property type="molecule type" value="Genomic_DNA"/>
</dbReference>
<dbReference type="Gene3D" id="2.40.70.10">
    <property type="entry name" value="Acid Proteases"/>
    <property type="match status" value="1"/>
</dbReference>
<comment type="caution">
    <text evidence="4">The sequence shown here is derived from an EMBL/GenBank/DDBJ whole genome shotgun (WGS) entry which is preliminary data.</text>
</comment>
<evidence type="ECO:0000313" key="4">
    <source>
        <dbReference type="EMBL" id="CAI6349975.1"/>
    </source>
</evidence>
<name>A0AAV0W2H6_9HEMI</name>
<feature type="region of interest" description="Disordered" evidence="2">
    <location>
        <begin position="229"/>
        <end position="271"/>
    </location>
</feature>
<dbReference type="Proteomes" id="UP001160148">
    <property type="component" value="Unassembled WGS sequence"/>
</dbReference>
<feature type="domain" description="Peptidase A2" evidence="3">
    <location>
        <begin position="1"/>
        <end position="83"/>
    </location>
</feature>
<evidence type="ECO:0000259" key="3">
    <source>
        <dbReference type="PROSITE" id="PS50175"/>
    </source>
</evidence>
<dbReference type="InterPro" id="IPR001969">
    <property type="entry name" value="Aspartic_peptidase_AS"/>
</dbReference>
<dbReference type="GO" id="GO:0004190">
    <property type="term" value="F:aspartic-type endopeptidase activity"/>
    <property type="evidence" value="ECO:0007669"/>
    <property type="project" value="InterPro"/>
</dbReference>
<keyword evidence="1" id="KW-0378">Hydrolase</keyword>
<dbReference type="SUPFAM" id="SSF50630">
    <property type="entry name" value="Acid proteases"/>
    <property type="match status" value="1"/>
</dbReference>
<dbReference type="InterPro" id="IPR021109">
    <property type="entry name" value="Peptidase_aspartic_dom_sf"/>
</dbReference>